<dbReference type="GO" id="GO:0020037">
    <property type="term" value="F:heme binding"/>
    <property type="evidence" value="ECO:0007669"/>
    <property type="project" value="InterPro"/>
</dbReference>
<keyword evidence="3 4" id="KW-0408">Iron</keyword>
<organism evidence="6 7">
    <name type="scientific">Ornithobacterium rhinotracheale</name>
    <dbReference type="NCBI Taxonomy" id="28251"/>
    <lineage>
        <taxon>Bacteria</taxon>
        <taxon>Pseudomonadati</taxon>
        <taxon>Bacteroidota</taxon>
        <taxon>Flavobacteriia</taxon>
        <taxon>Flavobacteriales</taxon>
        <taxon>Weeksellaceae</taxon>
        <taxon>Ornithobacterium</taxon>
    </lineage>
</organism>
<dbReference type="GO" id="GO:0046872">
    <property type="term" value="F:metal ion binding"/>
    <property type="evidence" value="ECO:0007669"/>
    <property type="project" value="UniProtKB-KW"/>
</dbReference>
<dbReference type="InterPro" id="IPR036909">
    <property type="entry name" value="Cyt_c-like_dom_sf"/>
</dbReference>
<dbReference type="InterPro" id="IPR009056">
    <property type="entry name" value="Cyt_c-like_dom"/>
</dbReference>
<dbReference type="AlphaFoldDB" id="A0A3R5UXH3"/>
<gene>
    <name evidence="6" type="ORF">EQP59_04915</name>
</gene>
<dbReference type="Gene3D" id="1.10.760.10">
    <property type="entry name" value="Cytochrome c-like domain"/>
    <property type="match status" value="1"/>
</dbReference>
<dbReference type="PROSITE" id="PS51007">
    <property type="entry name" value="CYTC"/>
    <property type="match status" value="1"/>
</dbReference>
<dbReference type="PROSITE" id="PS51257">
    <property type="entry name" value="PROKAR_LIPOPROTEIN"/>
    <property type="match status" value="1"/>
</dbReference>
<feature type="domain" description="Cytochrome c" evidence="5">
    <location>
        <begin position="34"/>
        <end position="131"/>
    </location>
</feature>
<reference evidence="6 7" key="1">
    <citation type="submission" date="2019-01" db="EMBL/GenBank/DDBJ databases">
        <title>Whole Genome of Ornithobacterium rhinotracheale FARPER-174b.</title>
        <authorList>
            <person name="Tataje-Lavanda L.A."/>
            <person name="Montalvan A."/>
            <person name="Montesinos R."/>
            <person name="Zimic M."/>
            <person name="Fernandez-Sanchez M."/>
            <person name="Fernandez-Diaz M."/>
        </authorList>
    </citation>
    <scope>NUCLEOTIDE SEQUENCE [LARGE SCALE GENOMIC DNA]</scope>
    <source>
        <strain evidence="6 7">FARPER-174b</strain>
    </source>
</reference>
<protein>
    <recommendedName>
        <fullName evidence="5">Cytochrome c domain-containing protein</fullName>
    </recommendedName>
</protein>
<evidence type="ECO:0000256" key="2">
    <source>
        <dbReference type="ARBA" id="ARBA00022723"/>
    </source>
</evidence>
<proteinExistence type="predicted"/>
<keyword evidence="2 4" id="KW-0479">Metal-binding</keyword>
<evidence type="ECO:0000256" key="1">
    <source>
        <dbReference type="ARBA" id="ARBA00022617"/>
    </source>
</evidence>
<sequence>MIKKIIPFVFAGISIVSCAKKENPQATNNEPTPTPKMPGEKYVRTQCYVCHHPTAPEENRAAPTLYEIKQVYLKSGASQEEFIKEFSDFTQRPTQEAAKMKEAVKKYGLMPNNGFSREDIEAIAKYVYENDLPKPDWYQADK</sequence>
<evidence type="ECO:0000256" key="3">
    <source>
        <dbReference type="ARBA" id="ARBA00023004"/>
    </source>
</evidence>
<evidence type="ECO:0000259" key="5">
    <source>
        <dbReference type="PROSITE" id="PS51007"/>
    </source>
</evidence>
<dbReference type="Pfam" id="PF00034">
    <property type="entry name" value="Cytochrom_C"/>
    <property type="match status" value="1"/>
</dbReference>
<name>A0A3R5UXH3_ORNRH</name>
<evidence type="ECO:0000313" key="6">
    <source>
        <dbReference type="EMBL" id="QAR30725.1"/>
    </source>
</evidence>
<dbReference type="RefSeq" id="WP_128501202.1">
    <property type="nucleotide sequence ID" value="NZ_CP035107.1"/>
</dbReference>
<dbReference type="OrthoDB" id="1494333at2"/>
<evidence type="ECO:0000313" key="7">
    <source>
        <dbReference type="Proteomes" id="UP000287701"/>
    </source>
</evidence>
<dbReference type="Proteomes" id="UP000287701">
    <property type="component" value="Chromosome"/>
</dbReference>
<dbReference type="EMBL" id="CP035107">
    <property type="protein sequence ID" value="QAR30725.1"/>
    <property type="molecule type" value="Genomic_DNA"/>
</dbReference>
<dbReference type="SUPFAM" id="SSF46626">
    <property type="entry name" value="Cytochrome c"/>
    <property type="match status" value="1"/>
</dbReference>
<evidence type="ECO:0000256" key="4">
    <source>
        <dbReference type="PROSITE-ProRule" id="PRU00433"/>
    </source>
</evidence>
<dbReference type="GO" id="GO:0009055">
    <property type="term" value="F:electron transfer activity"/>
    <property type="evidence" value="ECO:0007669"/>
    <property type="project" value="InterPro"/>
</dbReference>
<accession>A0A3R5UXH3</accession>
<keyword evidence="1 4" id="KW-0349">Heme</keyword>